<organism evidence="3">
    <name type="scientific">marine metagenome</name>
    <dbReference type="NCBI Taxonomy" id="408172"/>
    <lineage>
        <taxon>unclassified sequences</taxon>
        <taxon>metagenomes</taxon>
        <taxon>ecological metagenomes</taxon>
    </lineage>
</organism>
<dbReference type="AlphaFoldDB" id="A0A381P5E8"/>
<gene>
    <name evidence="3" type="ORF">METZ01_LOCUS14501</name>
</gene>
<dbReference type="InterPro" id="IPR050595">
    <property type="entry name" value="Bact_response_regulator"/>
</dbReference>
<proteinExistence type="predicted"/>
<keyword evidence="1" id="KW-0597">Phosphoprotein</keyword>
<dbReference type="InterPro" id="IPR011006">
    <property type="entry name" value="CheY-like_superfamily"/>
</dbReference>
<dbReference type="GO" id="GO:0000160">
    <property type="term" value="P:phosphorelay signal transduction system"/>
    <property type="evidence" value="ECO:0007669"/>
    <property type="project" value="InterPro"/>
</dbReference>
<sequence length="132" mass="14644">MAKYDKLTCLIADDYSTARRIIKNILKELGFSCLEAEDGEQALAIILSTQLNLVLADVKMPNKNGLELLEDIRDDDNLKELPVILTMMEPLEELISAGGELGMNDYLIKPFDVFTLAKVLEKVIVTEGGESL</sequence>
<dbReference type="SUPFAM" id="SSF52172">
    <property type="entry name" value="CheY-like"/>
    <property type="match status" value="1"/>
</dbReference>
<dbReference type="SMART" id="SM00448">
    <property type="entry name" value="REC"/>
    <property type="match status" value="1"/>
</dbReference>
<evidence type="ECO:0000313" key="3">
    <source>
        <dbReference type="EMBL" id="SUZ61647.1"/>
    </source>
</evidence>
<dbReference type="PANTHER" id="PTHR44591">
    <property type="entry name" value="STRESS RESPONSE REGULATOR PROTEIN 1"/>
    <property type="match status" value="1"/>
</dbReference>
<dbReference type="Pfam" id="PF00072">
    <property type="entry name" value="Response_reg"/>
    <property type="match status" value="1"/>
</dbReference>
<accession>A0A381P5E8</accession>
<dbReference type="PROSITE" id="PS50110">
    <property type="entry name" value="RESPONSE_REGULATORY"/>
    <property type="match status" value="1"/>
</dbReference>
<protein>
    <recommendedName>
        <fullName evidence="2">Response regulatory domain-containing protein</fullName>
    </recommendedName>
</protein>
<feature type="domain" description="Response regulatory" evidence="2">
    <location>
        <begin position="8"/>
        <end position="124"/>
    </location>
</feature>
<dbReference type="EMBL" id="UINC01000818">
    <property type="protein sequence ID" value="SUZ61647.1"/>
    <property type="molecule type" value="Genomic_DNA"/>
</dbReference>
<evidence type="ECO:0000256" key="1">
    <source>
        <dbReference type="ARBA" id="ARBA00022553"/>
    </source>
</evidence>
<name>A0A381P5E8_9ZZZZ</name>
<dbReference type="PANTHER" id="PTHR44591:SF3">
    <property type="entry name" value="RESPONSE REGULATORY DOMAIN-CONTAINING PROTEIN"/>
    <property type="match status" value="1"/>
</dbReference>
<reference evidence="3" key="1">
    <citation type="submission" date="2018-05" db="EMBL/GenBank/DDBJ databases">
        <authorList>
            <person name="Lanie J.A."/>
            <person name="Ng W.-L."/>
            <person name="Kazmierczak K.M."/>
            <person name="Andrzejewski T.M."/>
            <person name="Davidsen T.M."/>
            <person name="Wayne K.J."/>
            <person name="Tettelin H."/>
            <person name="Glass J.I."/>
            <person name="Rusch D."/>
            <person name="Podicherti R."/>
            <person name="Tsui H.-C.T."/>
            <person name="Winkler M.E."/>
        </authorList>
    </citation>
    <scope>NUCLEOTIDE SEQUENCE</scope>
</reference>
<evidence type="ECO:0000259" key="2">
    <source>
        <dbReference type="PROSITE" id="PS50110"/>
    </source>
</evidence>
<dbReference type="InterPro" id="IPR001789">
    <property type="entry name" value="Sig_transdc_resp-reg_receiver"/>
</dbReference>
<dbReference type="Gene3D" id="3.40.50.2300">
    <property type="match status" value="1"/>
</dbReference>